<feature type="compositionally biased region" description="Polar residues" evidence="1">
    <location>
        <begin position="313"/>
        <end position="326"/>
    </location>
</feature>
<feature type="compositionally biased region" description="Basic and acidic residues" evidence="1">
    <location>
        <begin position="298"/>
        <end position="308"/>
    </location>
</feature>
<dbReference type="AlphaFoldDB" id="A0A0C3SC51"/>
<feature type="transmembrane region" description="Helical" evidence="2">
    <location>
        <begin position="97"/>
        <end position="115"/>
    </location>
</feature>
<evidence type="ECO:0000256" key="1">
    <source>
        <dbReference type="SAM" id="MobiDB-lite"/>
    </source>
</evidence>
<evidence type="ECO:0000259" key="3">
    <source>
        <dbReference type="Pfam" id="PF20152"/>
    </source>
</evidence>
<feature type="transmembrane region" description="Helical" evidence="2">
    <location>
        <begin position="160"/>
        <end position="183"/>
    </location>
</feature>
<feature type="domain" description="DUF6534" evidence="3">
    <location>
        <begin position="169"/>
        <end position="253"/>
    </location>
</feature>
<evidence type="ECO:0000256" key="2">
    <source>
        <dbReference type="SAM" id="Phobius"/>
    </source>
</evidence>
<protein>
    <recommendedName>
        <fullName evidence="3">DUF6534 domain-containing protein</fullName>
    </recommendedName>
</protein>
<dbReference type="Pfam" id="PF20152">
    <property type="entry name" value="DUF6534"/>
    <property type="match status" value="1"/>
</dbReference>
<accession>A0A0C3SC51</accession>
<keyword evidence="2" id="KW-0472">Membrane</keyword>
<keyword evidence="5" id="KW-1185">Reference proteome</keyword>
<dbReference type="PANTHER" id="PTHR40465:SF1">
    <property type="entry name" value="DUF6534 DOMAIN-CONTAINING PROTEIN"/>
    <property type="match status" value="1"/>
</dbReference>
<feature type="transmembrane region" description="Helical" evidence="2">
    <location>
        <begin position="204"/>
        <end position="225"/>
    </location>
</feature>
<dbReference type="HOGENOM" id="CLU_046025_2_0_1"/>
<gene>
    <name evidence="4" type="ORF">PHLGIDRAFT_125469</name>
</gene>
<dbReference type="InterPro" id="IPR045339">
    <property type="entry name" value="DUF6534"/>
</dbReference>
<organism evidence="4 5">
    <name type="scientific">Phlebiopsis gigantea (strain 11061_1 CR5-6)</name>
    <name type="common">White-rot fungus</name>
    <name type="synonym">Peniophora gigantea</name>
    <dbReference type="NCBI Taxonomy" id="745531"/>
    <lineage>
        <taxon>Eukaryota</taxon>
        <taxon>Fungi</taxon>
        <taxon>Dikarya</taxon>
        <taxon>Basidiomycota</taxon>
        <taxon>Agaricomycotina</taxon>
        <taxon>Agaricomycetes</taxon>
        <taxon>Polyporales</taxon>
        <taxon>Phanerochaetaceae</taxon>
        <taxon>Phlebiopsis</taxon>
    </lineage>
</organism>
<keyword evidence="2" id="KW-0812">Transmembrane</keyword>
<feature type="region of interest" description="Disordered" evidence="1">
    <location>
        <begin position="298"/>
        <end position="332"/>
    </location>
</feature>
<evidence type="ECO:0000313" key="4">
    <source>
        <dbReference type="EMBL" id="KIP10607.1"/>
    </source>
</evidence>
<dbReference type="EMBL" id="KN840453">
    <property type="protein sequence ID" value="KIP10607.1"/>
    <property type="molecule type" value="Genomic_DNA"/>
</dbReference>
<dbReference type="PANTHER" id="PTHR40465">
    <property type="entry name" value="CHROMOSOME 1, WHOLE GENOME SHOTGUN SEQUENCE"/>
    <property type="match status" value="1"/>
</dbReference>
<feature type="transmembrane region" description="Helical" evidence="2">
    <location>
        <begin position="12"/>
        <end position="30"/>
    </location>
</feature>
<feature type="transmembrane region" description="Helical" evidence="2">
    <location>
        <begin position="122"/>
        <end position="148"/>
    </location>
</feature>
<evidence type="ECO:0000313" key="5">
    <source>
        <dbReference type="Proteomes" id="UP000053257"/>
    </source>
</evidence>
<dbReference type="OrthoDB" id="3183258at2759"/>
<dbReference type="STRING" id="745531.A0A0C3SC51"/>
<feature type="transmembrane region" description="Helical" evidence="2">
    <location>
        <begin position="51"/>
        <end position="72"/>
    </location>
</feature>
<dbReference type="Proteomes" id="UP000053257">
    <property type="component" value="Unassembled WGS sequence"/>
</dbReference>
<reference evidence="4 5" key="1">
    <citation type="journal article" date="2014" name="PLoS Genet.">
        <title>Analysis of the Phlebiopsis gigantea genome, transcriptome and secretome provides insight into its pioneer colonization strategies of wood.</title>
        <authorList>
            <person name="Hori C."/>
            <person name="Ishida T."/>
            <person name="Igarashi K."/>
            <person name="Samejima M."/>
            <person name="Suzuki H."/>
            <person name="Master E."/>
            <person name="Ferreira P."/>
            <person name="Ruiz-Duenas F.J."/>
            <person name="Held B."/>
            <person name="Canessa P."/>
            <person name="Larrondo L.F."/>
            <person name="Schmoll M."/>
            <person name="Druzhinina I.S."/>
            <person name="Kubicek C.P."/>
            <person name="Gaskell J.A."/>
            <person name="Kersten P."/>
            <person name="St John F."/>
            <person name="Glasner J."/>
            <person name="Sabat G."/>
            <person name="Splinter BonDurant S."/>
            <person name="Syed K."/>
            <person name="Yadav J."/>
            <person name="Mgbeahuruike A.C."/>
            <person name="Kovalchuk A."/>
            <person name="Asiegbu F.O."/>
            <person name="Lackner G."/>
            <person name="Hoffmeister D."/>
            <person name="Rencoret J."/>
            <person name="Gutierrez A."/>
            <person name="Sun H."/>
            <person name="Lindquist E."/>
            <person name="Barry K."/>
            <person name="Riley R."/>
            <person name="Grigoriev I.V."/>
            <person name="Henrissat B."/>
            <person name="Kues U."/>
            <person name="Berka R.M."/>
            <person name="Martinez A.T."/>
            <person name="Covert S.F."/>
            <person name="Blanchette R.A."/>
            <person name="Cullen D."/>
        </authorList>
    </citation>
    <scope>NUCLEOTIDE SEQUENCE [LARGE SCALE GENOMIC DNA]</scope>
    <source>
        <strain evidence="4 5">11061_1 CR5-6</strain>
    </source>
</reference>
<proteinExistence type="predicted"/>
<keyword evidence="2" id="KW-1133">Transmembrane helix</keyword>
<name>A0A0C3SC51_PHLG1</name>
<sequence length="332" mass="36525">MRLSEGGRVAEVLHGYSLIGVFLNTALYGVMITQVRDYYDGFPKDPLWMKIFVAVLLLAETLNSAFNMSWIYTVLVNHFGDMAALAQVDWLFSSEQAMAGIIATMVQLFFAWRLYVVTKNWWIVGLVVISSVTSGLCAIGTAIGVSMVPKVAKFQSLDVIVIPWLVACTVCDVLIALSLSLYLSRHKTGFQHTDSVVNKIIRSTVSSGLLTASCTIAHLVAFLATDNGLHMIFNYAVVKLYTVTVLSSLNSRRNWAQSLSGQNSSANMNGINMSNFVAPNRSVHPQVTINIETHEIVEVDPSTKHDPEWPDMVSTNSSRKSTNGNHPKSYAV</sequence>